<organism evidence="2 3">
    <name type="scientific">Dyadobacter linearis</name>
    <dbReference type="NCBI Taxonomy" id="2823330"/>
    <lineage>
        <taxon>Bacteria</taxon>
        <taxon>Pseudomonadati</taxon>
        <taxon>Bacteroidota</taxon>
        <taxon>Cytophagia</taxon>
        <taxon>Cytophagales</taxon>
        <taxon>Spirosomataceae</taxon>
        <taxon>Dyadobacter</taxon>
    </lineage>
</organism>
<dbReference type="PROSITE" id="PS51257">
    <property type="entry name" value="PROKAR_LIPOPROTEIN"/>
    <property type="match status" value="1"/>
</dbReference>
<evidence type="ECO:0000256" key="1">
    <source>
        <dbReference type="SAM" id="SignalP"/>
    </source>
</evidence>
<name>A0ABN7RC56_9BACT</name>
<keyword evidence="1" id="KW-0732">Signal</keyword>
<evidence type="ECO:0000313" key="3">
    <source>
        <dbReference type="Proteomes" id="UP000679725"/>
    </source>
</evidence>
<evidence type="ECO:0000313" key="2">
    <source>
        <dbReference type="EMBL" id="CAG5069854.1"/>
    </source>
</evidence>
<comment type="caution">
    <text evidence="2">The sequence shown here is derived from an EMBL/GenBank/DDBJ whole genome shotgun (WGS) entry which is preliminary data.</text>
</comment>
<reference evidence="2 3" key="1">
    <citation type="submission" date="2021-04" db="EMBL/GenBank/DDBJ databases">
        <authorList>
            <person name="Rodrigo-Torres L."/>
            <person name="Arahal R. D."/>
            <person name="Lucena T."/>
        </authorList>
    </citation>
    <scope>NUCLEOTIDE SEQUENCE [LARGE SCALE GENOMIC DNA]</scope>
    <source>
        <strain evidence="2 3">CECT 9623</strain>
    </source>
</reference>
<accession>A0ABN7RC56</accession>
<feature type="signal peptide" evidence="1">
    <location>
        <begin position="1"/>
        <end position="20"/>
    </location>
</feature>
<gene>
    <name evidence="2" type="ORF">DYBT9623_02591</name>
</gene>
<feature type="chain" id="PRO_5046691060" evidence="1">
    <location>
        <begin position="21"/>
        <end position="62"/>
    </location>
</feature>
<sequence length="62" mass="7341">MKNIFLFTFFAGLALLLACSDPIDRTVETIYFNTEKREAWQSQAIGKFYEHYSNSDKSKEYY</sequence>
<protein>
    <submittedName>
        <fullName evidence="2">Uncharacterized protein</fullName>
    </submittedName>
</protein>
<dbReference type="Proteomes" id="UP000679725">
    <property type="component" value="Unassembled WGS sequence"/>
</dbReference>
<keyword evidence="3" id="KW-1185">Reference proteome</keyword>
<proteinExistence type="predicted"/>
<dbReference type="EMBL" id="CAJRAU010000003">
    <property type="protein sequence ID" value="CAG5069854.1"/>
    <property type="molecule type" value="Genomic_DNA"/>
</dbReference>